<feature type="transmembrane region" description="Helical" evidence="1">
    <location>
        <begin position="57"/>
        <end position="79"/>
    </location>
</feature>
<dbReference type="AlphaFoldDB" id="A0AA96LQE0"/>
<name>A0AA96LQE0_9BACL</name>
<keyword evidence="1" id="KW-0812">Transmembrane</keyword>
<keyword evidence="1" id="KW-0472">Membrane</keyword>
<protein>
    <submittedName>
        <fullName evidence="2">DUF6069 family protein</fullName>
    </submittedName>
</protein>
<dbReference type="Proteomes" id="UP001304650">
    <property type="component" value="Chromosome"/>
</dbReference>
<accession>A0AA96LQE0</accession>
<dbReference type="EMBL" id="CP130319">
    <property type="protein sequence ID" value="WNR45402.1"/>
    <property type="molecule type" value="Genomic_DNA"/>
</dbReference>
<proteinExistence type="predicted"/>
<sequence>MTTLIKRDSSGTIWKRGVKAAAIAIIINLCLYWLSAAFHWIPASVLISPADVPLTEALVIFASLIGIGLGTLVYQLLVLFTTKAKFIFAILGGFVLLLSFISPFSIADAPVSMIIMLNIMHVVAGVSSIWFLIKK</sequence>
<dbReference type="KEGG" id="proo:MJB10_04505"/>
<reference evidence="2" key="1">
    <citation type="submission" date="2022-02" db="EMBL/GenBank/DDBJ databases">
        <title>Paenibacillus sp. MBLB1832 Whole Genome Shotgun Sequencing.</title>
        <authorList>
            <person name="Hwang C.Y."/>
            <person name="Cho E.-S."/>
            <person name="Seo M.-J."/>
        </authorList>
    </citation>
    <scope>NUCLEOTIDE SEQUENCE</scope>
    <source>
        <strain evidence="2">MBLB1832</strain>
    </source>
</reference>
<dbReference type="Pfam" id="PF19545">
    <property type="entry name" value="DUF6069"/>
    <property type="match status" value="1"/>
</dbReference>
<feature type="transmembrane region" description="Helical" evidence="1">
    <location>
        <begin position="86"/>
        <end position="107"/>
    </location>
</feature>
<gene>
    <name evidence="2" type="ORF">MJB10_04505</name>
</gene>
<keyword evidence="3" id="KW-1185">Reference proteome</keyword>
<evidence type="ECO:0000256" key="1">
    <source>
        <dbReference type="SAM" id="Phobius"/>
    </source>
</evidence>
<feature type="transmembrane region" description="Helical" evidence="1">
    <location>
        <begin position="20"/>
        <end position="41"/>
    </location>
</feature>
<keyword evidence="1" id="KW-1133">Transmembrane helix</keyword>
<dbReference type="InterPro" id="IPR045713">
    <property type="entry name" value="DUF6069"/>
</dbReference>
<evidence type="ECO:0000313" key="3">
    <source>
        <dbReference type="Proteomes" id="UP001304650"/>
    </source>
</evidence>
<dbReference type="RefSeq" id="WP_314802119.1">
    <property type="nucleotide sequence ID" value="NZ_CP130319.1"/>
</dbReference>
<evidence type="ECO:0000313" key="2">
    <source>
        <dbReference type="EMBL" id="WNR45402.1"/>
    </source>
</evidence>
<feature type="transmembrane region" description="Helical" evidence="1">
    <location>
        <begin position="113"/>
        <end position="133"/>
    </location>
</feature>
<organism evidence="2 3">
    <name type="scientific">Paenibacillus roseopurpureus</name>
    <dbReference type="NCBI Taxonomy" id="2918901"/>
    <lineage>
        <taxon>Bacteria</taxon>
        <taxon>Bacillati</taxon>
        <taxon>Bacillota</taxon>
        <taxon>Bacilli</taxon>
        <taxon>Bacillales</taxon>
        <taxon>Paenibacillaceae</taxon>
        <taxon>Paenibacillus</taxon>
    </lineage>
</organism>